<comment type="caution">
    <text evidence="1">Lacks conserved residue(s) required for the propagation of feature annotation.</text>
</comment>
<dbReference type="InterPro" id="IPR004716">
    <property type="entry name" value="PTS_IIA_glucitol/sorbitol-sp"/>
</dbReference>
<dbReference type="EMBL" id="JAIULA010000024">
    <property type="protein sequence ID" value="MCP0887737.1"/>
    <property type="molecule type" value="Genomic_DNA"/>
</dbReference>
<dbReference type="GO" id="GO:0009401">
    <property type="term" value="P:phosphoenolpyruvate-dependent sugar phosphotransferase system"/>
    <property type="evidence" value="ECO:0007669"/>
    <property type="project" value="InterPro"/>
</dbReference>
<accession>A0A9X2FL77</accession>
<proteinExistence type="predicted"/>
<dbReference type="Gene3D" id="2.40.33.40">
    <property type="entry name" value="Phosphotransferase system, glucitol/sorbitol-specific IIA component"/>
    <property type="match status" value="1"/>
</dbReference>
<dbReference type="PANTHER" id="PTHR40398">
    <property type="entry name" value="PTS SYSTEM GLUCITOL/SORBITOL-SPECIFIC EIIA COMPONENT"/>
    <property type="match status" value="1"/>
</dbReference>
<dbReference type="GO" id="GO:0005737">
    <property type="term" value="C:cytoplasm"/>
    <property type="evidence" value="ECO:0007669"/>
    <property type="project" value="InterPro"/>
</dbReference>
<dbReference type="RefSeq" id="WP_253361900.1">
    <property type="nucleotide sequence ID" value="NZ_JAIULA010000024.1"/>
</dbReference>
<organism evidence="2 3">
    <name type="scientific">Ligilactobacillus ubinensis</name>
    <dbReference type="NCBI Taxonomy" id="2876789"/>
    <lineage>
        <taxon>Bacteria</taxon>
        <taxon>Bacillati</taxon>
        <taxon>Bacillota</taxon>
        <taxon>Bacilli</taxon>
        <taxon>Lactobacillales</taxon>
        <taxon>Lactobacillaceae</taxon>
        <taxon>Ligilactobacillus</taxon>
    </lineage>
</organism>
<name>A0A9X2FL77_9LACO</name>
<dbReference type="AlphaFoldDB" id="A0A9X2FL77"/>
<comment type="caution">
    <text evidence="2">The sequence shown here is derived from an EMBL/GenBank/DDBJ whole genome shotgun (WGS) entry which is preliminary data.</text>
</comment>
<dbReference type="GO" id="GO:0008982">
    <property type="term" value="F:protein-N(PI)-phosphohistidine-sugar phosphotransferase activity"/>
    <property type="evidence" value="ECO:0007669"/>
    <property type="project" value="InterPro"/>
</dbReference>
<dbReference type="GO" id="GO:0016301">
    <property type="term" value="F:kinase activity"/>
    <property type="evidence" value="ECO:0007669"/>
    <property type="project" value="TreeGrafter"/>
</dbReference>
<evidence type="ECO:0000313" key="3">
    <source>
        <dbReference type="Proteomes" id="UP001139006"/>
    </source>
</evidence>
<dbReference type="Pfam" id="PF03829">
    <property type="entry name" value="PTSIIA_gutA"/>
    <property type="match status" value="1"/>
</dbReference>
<evidence type="ECO:0000313" key="2">
    <source>
        <dbReference type="EMBL" id="MCP0887737.1"/>
    </source>
</evidence>
<dbReference type="InterPro" id="IPR036665">
    <property type="entry name" value="PTS_IIA_glucitol/sorbitol_sf"/>
</dbReference>
<dbReference type="PROSITE" id="PS51097">
    <property type="entry name" value="PTS_EIIA_TYPE_5"/>
    <property type="match status" value="1"/>
</dbReference>
<dbReference type="PANTHER" id="PTHR40398:SF1">
    <property type="entry name" value="PTS SYSTEM GLUCITOL_SORBITOL-SPECIFIC EIIA COMPONENT"/>
    <property type="match status" value="1"/>
</dbReference>
<gene>
    <name evidence="2" type="ORF">LB941_10375</name>
</gene>
<dbReference type="Proteomes" id="UP001139006">
    <property type="component" value="Unassembled WGS sequence"/>
</dbReference>
<reference evidence="2 3" key="1">
    <citation type="journal article" date="2023" name="Int. J. Syst. Evol. Microbiol.">
        <title>Ligilactobacillus ubinensis sp. nov., a novel species isolated from the wild ferment of a durian fruit (Durio zibethinus).</title>
        <authorList>
            <person name="Heng Y.C."/>
            <person name="Menon N."/>
            <person name="Chen B."/>
            <person name="Loo B.Z.L."/>
            <person name="Wong G.W.J."/>
            <person name="Lim A.C.H."/>
            <person name="Silvaraju S."/>
            <person name="Kittelmann S."/>
        </authorList>
    </citation>
    <scope>NUCLEOTIDE SEQUENCE [LARGE SCALE GENOMIC DNA]</scope>
    <source>
        <strain evidence="2 3">WILCCON 0076</strain>
    </source>
</reference>
<evidence type="ECO:0000256" key="1">
    <source>
        <dbReference type="PROSITE-ProRule" id="PRU00420"/>
    </source>
</evidence>
<keyword evidence="3" id="KW-1185">Reference proteome</keyword>
<protein>
    <submittedName>
        <fullName evidence="2">PTS glucitol/sorbitol transporter subunit IIA</fullName>
    </submittedName>
</protein>
<sequence length="118" mass="13275">MLKSKVVSIGSKALDEKDDLVILFDKTATKELETVSIIQEFEKPIDKSYDLKTANKLIIDNQEYKIAFVGDMVNRNYMEIGHTVLHFEPVPAKPQGNAIYLTPMKVPQIKVGSTISFC</sequence>
<dbReference type="SUPFAM" id="SSF141530">
    <property type="entry name" value="PTSIIA/GutA-like"/>
    <property type="match status" value="1"/>
</dbReference>